<comment type="subcellular location">
    <subcellularLocation>
        <location evidence="1">Nucleus</location>
    </subcellularLocation>
</comment>
<accession>A0ABM3M9Z3</accession>
<reference evidence="8" key="1">
    <citation type="submission" date="2025-08" db="UniProtKB">
        <authorList>
            <consortium name="RefSeq"/>
        </authorList>
    </citation>
    <scope>IDENTIFICATION</scope>
    <source>
        <tissue evidence="8">Whole larvae</tissue>
    </source>
</reference>
<dbReference type="PROSITE" id="PS50082">
    <property type="entry name" value="WD_REPEATS_2"/>
    <property type="match status" value="1"/>
</dbReference>
<dbReference type="InterPro" id="IPR015943">
    <property type="entry name" value="WD40/YVTN_repeat-like_dom_sf"/>
</dbReference>
<evidence type="ECO:0000256" key="3">
    <source>
        <dbReference type="ARBA" id="ARBA00038335"/>
    </source>
</evidence>
<evidence type="ECO:0000313" key="8">
    <source>
        <dbReference type="RefSeq" id="XP_052747947.1"/>
    </source>
</evidence>
<dbReference type="InterPro" id="IPR001680">
    <property type="entry name" value="WD40_rpt"/>
</dbReference>
<dbReference type="Proteomes" id="UP001652740">
    <property type="component" value="Unplaced"/>
</dbReference>
<feature type="region of interest" description="Disordered" evidence="5">
    <location>
        <begin position="591"/>
        <end position="653"/>
    </location>
</feature>
<name>A0ABM3M9Z3_GALME</name>
<feature type="compositionally biased region" description="Acidic residues" evidence="5">
    <location>
        <begin position="591"/>
        <end position="602"/>
    </location>
</feature>
<dbReference type="InterPro" id="IPR052414">
    <property type="entry name" value="U3_snoRNA-assoc_WDR"/>
</dbReference>
<evidence type="ECO:0000256" key="5">
    <source>
        <dbReference type="SAM" id="MobiDB-lite"/>
    </source>
</evidence>
<protein>
    <submittedName>
        <fullName evidence="8">WD repeat-containing protein 43</fullName>
    </submittedName>
</protein>
<proteinExistence type="inferred from homology"/>
<keyword evidence="2" id="KW-0539">Nucleus</keyword>
<feature type="domain" description="Small-subunit processome Utp12" evidence="6">
    <location>
        <begin position="468"/>
        <end position="571"/>
    </location>
</feature>
<dbReference type="GeneID" id="113523178"/>
<feature type="compositionally biased region" description="Acidic residues" evidence="5">
    <location>
        <begin position="643"/>
        <end position="653"/>
    </location>
</feature>
<dbReference type="InterPro" id="IPR036322">
    <property type="entry name" value="WD40_repeat_dom_sf"/>
</dbReference>
<keyword evidence="7" id="KW-1185">Reference proteome</keyword>
<evidence type="ECO:0000259" key="6">
    <source>
        <dbReference type="Pfam" id="PF04003"/>
    </source>
</evidence>
<dbReference type="Pfam" id="PF04003">
    <property type="entry name" value="Utp12"/>
    <property type="match status" value="1"/>
</dbReference>
<gene>
    <name evidence="8" type="primary">LOC113523178</name>
</gene>
<dbReference type="PANTHER" id="PTHR44267">
    <property type="entry name" value="WD REPEAT-CONTAINING PROTEIN 43"/>
    <property type="match status" value="1"/>
</dbReference>
<evidence type="ECO:0000256" key="2">
    <source>
        <dbReference type="ARBA" id="ARBA00023242"/>
    </source>
</evidence>
<dbReference type="Gene3D" id="2.130.10.10">
    <property type="entry name" value="YVTN repeat-like/Quinoprotein amine dehydrogenase"/>
    <property type="match status" value="1"/>
</dbReference>
<keyword evidence="4" id="KW-0853">WD repeat</keyword>
<dbReference type="SUPFAM" id="SSF50978">
    <property type="entry name" value="WD40 repeat-like"/>
    <property type="match status" value="1"/>
</dbReference>
<feature type="compositionally biased region" description="Basic and acidic residues" evidence="5">
    <location>
        <begin position="603"/>
        <end position="637"/>
    </location>
</feature>
<evidence type="ECO:0000256" key="4">
    <source>
        <dbReference type="PROSITE-ProRule" id="PRU00221"/>
    </source>
</evidence>
<sequence>MAVAAFSEDGKYYSYISKDGRLRIWETETNILKQEYTPDLHLRSPPVCLQWITLAVSNSSQKGKGGKRNSISHDESQSIALGTKNGKILIYSLAQAKVETVLSLKQGNAYNSSINALDWQRKSGLYSCNKSSYLYQWDLSKGNVKFKYNVTVDNKNKQANNISAIKIIPHNQDTSADYIITASWQVCLWRLHNEDATILRHLGHNTTAKALLSVTTSNGSSWLIEGSQNERLLSFWDVTITEEHVPQVNGEVSSPKKKQRKTSVSISSTPMYSFILEDAPSFIDASMRSEDEGSSLQIAAATRSGVVHYYRHTLNGSSVKPIKPSVTIQVTSSGATPFPLQCCHLRSQDVLVGYTSGPVTLFENVTPDLKSKTQILIRAEQSEQTSKVDKRKNETNEVNKVRTGDTKDVTYVEPMGGVSRKRPVPGGKIEIPMEARLENLALDPKSRSKSAVSQNLTKLLMQGLHSKDKNLILTVLLKDDPAVASQTVAHLPPEYVPLLLEQLTIMANKKTTQCAAACTWAAAALRAHAALLLAARRAPAHAHLAQLLAYLTHRRSHLCQLLNLKGRLELAMAQRSAKNDHIEGQEAILDYNDDSSSGEEMEVEKYHSESEHTWDDDKLPGESDDEKSADRRSEHSEQSGNEMDTDSGQSDED</sequence>
<dbReference type="PANTHER" id="PTHR44267:SF1">
    <property type="entry name" value="WD REPEAT-CONTAINING PROTEIN 43"/>
    <property type="match status" value="1"/>
</dbReference>
<feature type="repeat" description="WD" evidence="4">
    <location>
        <begin position="1"/>
        <end position="35"/>
    </location>
</feature>
<dbReference type="InterPro" id="IPR007148">
    <property type="entry name" value="SSU_processome_Utp12"/>
</dbReference>
<comment type="similarity">
    <text evidence="3">Belongs to the UTP5 family.</text>
</comment>
<evidence type="ECO:0000256" key="1">
    <source>
        <dbReference type="ARBA" id="ARBA00004123"/>
    </source>
</evidence>
<evidence type="ECO:0000313" key="7">
    <source>
        <dbReference type="Proteomes" id="UP001652740"/>
    </source>
</evidence>
<organism evidence="7 8">
    <name type="scientific">Galleria mellonella</name>
    <name type="common">Greater wax moth</name>
    <dbReference type="NCBI Taxonomy" id="7137"/>
    <lineage>
        <taxon>Eukaryota</taxon>
        <taxon>Metazoa</taxon>
        <taxon>Ecdysozoa</taxon>
        <taxon>Arthropoda</taxon>
        <taxon>Hexapoda</taxon>
        <taxon>Insecta</taxon>
        <taxon>Pterygota</taxon>
        <taxon>Neoptera</taxon>
        <taxon>Endopterygota</taxon>
        <taxon>Lepidoptera</taxon>
        <taxon>Glossata</taxon>
        <taxon>Ditrysia</taxon>
        <taxon>Pyraloidea</taxon>
        <taxon>Pyralidae</taxon>
        <taxon>Galleriinae</taxon>
        <taxon>Galleria</taxon>
    </lineage>
</organism>
<dbReference type="RefSeq" id="XP_052747947.1">
    <property type="nucleotide sequence ID" value="XM_052891987.1"/>
</dbReference>